<evidence type="ECO:0000313" key="4">
    <source>
        <dbReference type="Proteomes" id="UP000053259"/>
    </source>
</evidence>
<feature type="region of interest" description="Disordered" evidence="2">
    <location>
        <begin position="145"/>
        <end position="230"/>
    </location>
</feature>
<dbReference type="HOGENOM" id="CLU_069491_1_0_1"/>
<accession>A0A0D2AYC7</accession>
<dbReference type="SUPFAM" id="SSF54160">
    <property type="entry name" value="Chromo domain-like"/>
    <property type="match status" value="1"/>
</dbReference>
<dbReference type="Proteomes" id="UP000053259">
    <property type="component" value="Unassembled WGS sequence"/>
</dbReference>
<dbReference type="STRING" id="253628.A0A0D2AYC7"/>
<dbReference type="InParanoid" id="A0A0D2AYC7"/>
<feature type="compositionally biased region" description="Polar residues" evidence="2">
    <location>
        <begin position="177"/>
        <end position="189"/>
    </location>
</feature>
<dbReference type="InterPro" id="IPR016197">
    <property type="entry name" value="Chromo-like_dom_sf"/>
</dbReference>
<proteinExistence type="predicted"/>
<name>A0A0D2AYC7_9PEZI</name>
<protein>
    <recommendedName>
        <fullName evidence="5">Tudor domain-containing protein</fullName>
    </recommendedName>
</protein>
<feature type="region of interest" description="Disordered" evidence="2">
    <location>
        <begin position="52"/>
        <end position="114"/>
    </location>
</feature>
<evidence type="ECO:0000313" key="3">
    <source>
        <dbReference type="EMBL" id="KIW04169.1"/>
    </source>
</evidence>
<dbReference type="AlphaFoldDB" id="A0A0D2AYC7"/>
<dbReference type="OrthoDB" id="79171at2759"/>
<evidence type="ECO:0008006" key="5">
    <source>
        <dbReference type="Google" id="ProtNLM"/>
    </source>
</evidence>
<comment type="subunit">
    <text evidence="1">Component of the NuA4 histone acetyltransferase complex.</text>
</comment>
<sequence>MSSVAELESQLKEWRDQLETIDEQLALNPDNAEFIELKTIVESGIQEYEVELAKLQPKAQSTAPPPPPPAADSPPKWSVENHPAYQGSNRKPPSNQPSADTPEPPRTYHVNEKVQARYKGKFYTARILAVTGSSKDPKFTIKFDGWPDTPTLGSADLKPLNAPVAPQQVKRKADEPPTQSATHTYSAAANVNPELAQARKEPSKASDGPPKPAKMPKKLKNNKTYEKSANDWKAFNNKMAVKGKLSKKDSMFRTGEGVNARVGFTGSGKPMRSDPLRTKHRYEHIEQDDDN</sequence>
<organism evidence="3 4">
    <name type="scientific">Verruconis gallopava</name>
    <dbReference type="NCBI Taxonomy" id="253628"/>
    <lineage>
        <taxon>Eukaryota</taxon>
        <taxon>Fungi</taxon>
        <taxon>Dikarya</taxon>
        <taxon>Ascomycota</taxon>
        <taxon>Pezizomycotina</taxon>
        <taxon>Dothideomycetes</taxon>
        <taxon>Pleosporomycetidae</taxon>
        <taxon>Venturiales</taxon>
        <taxon>Sympoventuriaceae</taxon>
        <taxon>Verruconis</taxon>
    </lineage>
</organism>
<dbReference type="RefSeq" id="XP_016214038.1">
    <property type="nucleotide sequence ID" value="XM_016357836.1"/>
</dbReference>
<dbReference type="VEuPathDB" id="FungiDB:PV09_04485"/>
<reference evidence="3 4" key="1">
    <citation type="submission" date="2015-01" db="EMBL/GenBank/DDBJ databases">
        <title>The Genome Sequence of Ochroconis gallopava CBS43764.</title>
        <authorList>
            <consortium name="The Broad Institute Genomics Platform"/>
            <person name="Cuomo C."/>
            <person name="de Hoog S."/>
            <person name="Gorbushina A."/>
            <person name="Stielow B."/>
            <person name="Teixiera M."/>
            <person name="Abouelleil A."/>
            <person name="Chapman S.B."/>
            <person name="Priest M."/>
            <person name="Young S.K."/>
            <person name="Wortman J."/>
            <person name="Nusbaum C."/>
            <person name="Birren B."/>
        </authorList>
    </citation>
    <scope>NUCLEOTIDE SEQUENCE [LARGE SCALE GENOMIC DNA]</scope>
    <source>
        <strain evidence="3 4">CBS 43764</strain>
    </source>
</reference>
<keyword evidence="4" id="KW-1185">Reference proteome</keyword>
<evidence type="ECO:0000256" key="1">
    <source>
        <dbReference type="ARBA" id="ARBA00011353"/>
    </source>
</evidence>
<dbReference type="GeneID" id="27312458"/>
<feature type="region of interest" description="Disordered" evidence="2">
    <location>
        <begin position="259"/>
        <end position="291"/>
    </location>
</feature>
<dbReference type="Gene3D" id="2.30.30.140">
    <property type="match status" value="1"/>
</dbReference>
<feature type="compositionally biased region" description="Pro residues" evidence="2">
    <location>
        <begin position="63"/>
        <end position="72"/>
    </location>
</feature>
<evidence type="ECO:0000256" key="2">
    <source>
        <dbReference type="SAM" id="MobiDB-lite"/>
    </source>
</evidence>
<gene>
    <name evidence="3" type="ORF">PV09_04485</name>
</gene>
<feature type="compositionally biased region" description="Polar residues" evidence="2">
    <location>
        <begin position="86"/>
        <end position="99"/>
    </location>
</feature>
<dbReference type="EMBL" id="KN847541">
    <property type="protein sequence ID" value="KIW04169.1"/>
    <property type="molecule type" value="Genomic_DNA"/>
</dbReference>